<dbReference type="AlphaFoldDB" id="A0A150HZ68"/>
<proteinExistence type="predicted"/>
<gene>
    <name evidence="2" type="ORF">AVENLUH13518_00765</name>
</gene>
<name>A0A150HZ68_9GAMM</name>
<evidence type="ECO:0000313" key="2">
    <source>
        <dbReference type="EMBL" id="KXZ72154.1"/>
    </source>
</evidence>
<protein>
    <submittedName>
        <fullName evidence="2">Uncharacterized protein</fullName>
    </submittedName>
</protein>
<dbReference type="RefSeq" id="WP_061524069.1">
    <property type="nucleotide sequence ID" value="NZ_JRHX01000030.1"/>
</dbReference>
<evidence type="ECO:0000256" key="1">
    <source>
        <dbReference type="SAM" id="MobiDB-lite"/>
    </source>
</evidence>
<comment type="caution">
    <text evidence="2">The sequence shown here is derived from an EMBL/GenBank/DDBJ whole genome shotgun (WGS) entry which is preliminary data.</text>
</comment>
<reference evidence="2 3" key="1">
    <citation type="journal article" date="2016" name="Sci. Rep.">
        <title>Genomic and phenotypic characterization of the species Acinetobacter venetianus.</title>
        <authorList>
            <person name="Fondi M."/>
            <person name="Maida I."/>
            <person name="Perrin E."/>
            <person name="Orlandini V."/>
            <person name="La Torre L."/>
            <person name="Bosi E."/>
            <person name="Negroni A."/>
            <person name="Zanaroli G."/>
            <person name="Fava F."/>
            <person name="Decorosi F."/>
            <person name="Giovannetti L."/>
            <person name="Viti C."/>
            <person name="Vaneechoutte M."/>
            <person name="Dijkshoorn L."/>
            <person name="Fani R."/>
        </authorList>
    </citation>
    <scope>NUCLEOTIDE SEQUENCE [LARGE SCALE GENOMIC DNA]</scope>
    <source>
        <strain evidence="2 3">LUH13518</strain>
    </source>
</reference>
<organism evidence="2 3">
    <name type="scientific">Acinetobacter venetianus</name>
    <dbReference type="NCBI Taxonomy" id="52133"/>
    <lineage>
        <taxon>Bacteria</taxon>
        <taxon>Pseudomonadati</taxon>
        <taxon>Pseudomonadota</taxon>
        <taxon>Gammaproteobacteria</taxon>
        <taxon>Moraxellales</taxon>
        <taxon>Moraxellaceae</taxon>
        <taxon>Acinetobacter</taxon>
    </lineage>
</organism>
<accession>A0A150HZ68</accession>
<evidence type="ECO:0000313" key="3">
    <source>
        <dbReference type="Proteomes" id="UP000075544"/>
    </source>
</evidence>
<dbReference type="EMBL" id="JRHX01000030">
    <property type="protein sequence ID" value="KXZ72154.1"/>
    <property type="molecule type" value="Genomic_DNA"/>
</dbReference>
<feature type="region of interest" description="Disordered" evidence="1">
    <location>
        <begin position="56"/>
        <end position="79"/>
    </location>
</feature>
<feature type="compositionally biased region" description="Polar residues" evidence="1">
    <location>
        <begin position="62"/>
        <end position="79"/>
    </location>
</feature>
<dbReference type="Proteomes" id="UP000075544">
    <property type="component" value="Unassembled WGS sequence"/>
</dbReference>
<sequence length="79" mass="8474">MAKHLSVVNVEYSGGMSGIGTRVKLSDGSYLTGISFVETTVGTDQTAEMLIRLTPDFENKNETANTQAKTTGTENTKTE</sequence>